<dbReference type="InterPro" id="IPR011990">
    <property type="entry name" value="TPR-like_helical_dom_sf"/>
</dbReference>
<evidence type="ECO:0000259" key="1">
    <source>
        <dbReference type="Pfam" id="PF08336"/>
    </source>
</evidence>
<dbReference type="Gene3D" id="6.10.140.1460">
    <property type="match status" value="1"/>
</dbReference>
<dbReference type="Pfam" id="PF08336">
    <property type="entry name" value="P4Ha_N"/>
    <property type="match status" value="1"/>
</dbReference>
<reference evidence="2" key="2">
    <citation type="journal article" date="2021" name="Genome Biol. Evol.">
        <title>Developing a high-quality reference genome for a parasitic bivalve with doubly uniparental inheritance (Bivalvia: Unionida).</title>
        <authorList>
            <person name="Smith C.H."/>
        </authorList>
    </citation>
    <scope>NUCLEOTIDE SEQUENCE</scope>
    <source>
        <strain evidence="2">CHS0354</strain>
        <tissue evidence="2">Mantle</tissue>
    </source>
</reference>
<feature type="domain" description="Prolyl 4-hydroxylase N-terminal" evidence="1">
    <location>
        <begin position="4"/>
        <end position="127"/>
    </location>
</feature>
<dbReference type="GO" id="GO:0005783">
    <property type="term" value="C:endoplasmic reticulum"/>
    <property type="evidence" value="ECO:0007669"/>
    <property type="project" value="InterPro"/>
</dbReference>
<accession>A0AAE0TL57</accession>
<reference evidence="2" key="1">
    <citation type="journal article" date="2021" name="Genome Biol. Evol.">
        <title>A High-Quality Reference Genome for a Parasitic Bivalve with Doubly Uniparental Inheritance (Bivalvia: Unionida).</title>
        <authorList>
            <person name="Smith C.H."/>
        </authorList>
    </citation>
    <scope>NUCLEOTIDE SEQUENCE</scope>
    <source>
        <strain evidence="2">CHS0354</strain>
    </source>
</reference>
<dbReference type="EMBL" id="JAEAOA010001901">
    <property type="protein sequence ID" value="KAK3612440.1"/>
    <property type="molecule type" value="Genomic_DNA"/>
</dbReference>
<dbReference type="Gene3D" id="1.25.40.10">
    <property type="entry name" value="Tetratricopeptide repeat domain"/>
    <property type="match status" value="1"/>
</dbReference>
<evidence type="ECO:0000313" key="2">
    <source>
        <dbReference type="EMBL" id="KAK3612440.1"/>
    </source>
</evidence>
<keyword evidence="3" id="KW-1185">Reference proteome</keyword>
<dbReference type="InterPro" id="IPR013547">
    <property type="entry name" value="P4H_N"/>
</dbReference>
<evidence type="ECO:0000313" key="3">
    <source>
        <dbReference type="Proteomes" id="UP001195483"/>
    </source>
</evidence>
<reference evidence="2" key="3">
    <citation type="submission" date="2023-05" db="EMBL/GenBank/DDBJ databases">
        <authorList>
            <person name="Smith C.H."/>
        </authorList>
    </citation>
    <scope>NUCLEOTIDE SEQUENCE</scope>
    <source>
        <strain evidence="2">CHS0354</strain>
        <tissue evidence="2">Mantle</tissue>
    </source>
</reference>
<sequence length="249" mass="28592">MAEALKKYVQSVNEEGQEAPHEVQRFLVEIQEKVRVSSQERYAENPINAFHLVQRLYYNWDRMAKLIFCDQCPETNASKVYNSTMETIANQTRLFASEEDLQGVAVSLVRLWHTYKLDIDKLIMGQILDTETDPLSPSDIMYLSEVADANNRTYDTILWLQALLKALAAGKTEKADDVKEVNIVLRLAEAYSSYGMPWESIKHLVQYQRKVPTAGEEHYTFFEIKCQQYLPEANGKKGKYGALQGCSYN</sequence>
<proteinExistence type="predicted"/>
<dbReference type="Proteomes" id="UP001195483">
    <property type="component" value="Unassembled WGS sequence"/>
</dbReference>
<name>A0AAE0TL57_9BIVA</name>
<organism evidence="2 3">
    <name type="scientific">Potamilus streckersoni</name>
    <dbReference type="NCBI Taxonomy" id="2493646"/>
    <lineage>
        <taxon>Eukaryota</taxon>
        <taxon>Metazoa</taxon>
        <taxon>Spiralia</taxon>
        <taxon>Lophotrochozoa</taxon>
        <taxon>Mollusca</taxon>
        <taxon>Bivalvia</taxon>
        <taxon>Autobranchia</taxon>
        <taxon>Heteroconchia</taxon>
        <taxon>Palaeoheterodonta</taxon>
        <taxon>Unionida</taxon>
        <taxon>Unionoidea</taxon>
        <taxon>Unionidae</taxon>
        <taxon>Ambleminae</taxon>
        <taxon>Lampsilini</taxon>
        <taxon>Potamilus</taxon>
    </lineage>
</organism>
<dbReference type="GO" id="GO:0004656">
    <property type="term" value="F:procollagen-proline 4-dioxygenase activity"/>
    <property type="evidence" value="ECO:0007669"/>
    <property type="project" value="InterPro"/>
</dbReference>
<comment type="caution">
    <text evidence="2">The sequence shown here is derived from an EMBL/GenBank/DDBJ whole genome shotgun (WGS) entry which is preliminary data.</text>
</comment>
<dbReference type="AlphaFoldDB" id="A0AAE0TL57"/>
<protein>
    <recommendedName>
        <fullName evidence="1">Prolyl 4-hydroxylase N-terminal domain-containing protein</fullName>
    </recommendedName>
</protein>
<gene>
    <name evidence="2" type="ORF">CHS0354_032050</name>
</gene>